<dbReference type="AlphaFoldDB" id="A0AAV4VAA2"/>
<reference evidence="1 2" key="1">
    <citation type="submission" date="2021-06" db="EMBL/GenBank/DDBJ databases">
        <title>Caerostris extrusa draft genome.</title>
        <authorList>
            <person name="Kono N."/>
            <person name="Arakawa K."/>
        </authorList>
    </citation>
    <scope>NUCLEOTIDE SEQUENCE [LARGE SCALE GENOMIC DNA]</scope>
</reference>
<proteinExistence type="predicted"/>
<evidence type="ECO:0000313" key="2">
    <source>
        <dbReference type="Proteomes" id="UP001054945"/>
    </source>
</evidence>
<accession>A0AAV4VAA2</accession>
<dbReference type="EMBL" id="BPLR01014135">
    <property type="protein sequence ID" value="GIY66603.1"/>
    <property type="molecule type" value="Genomic_DNA"/>
</dbReference>
<dbReference type="Proteomes" id="UP001054945">
    <property type="component" value="Unassembled WGS sequence"/>
</dbReference>
<sequence length="83" mass="9551">MYGFNWKEAPITDDWFLNFMGRRIASLHGRCFRPCHCMAVAFDHVFLSMSSHQLSSSATMRPKEGFAFNTETHQVLQANNHSV</sequence>
<protein>
    <submittedName>
        <fullName evidence="1">Uncharacterized protein</fullName>
    </submittedName>
</protein>
<evidence type="ECO:0000313" key="1">
    <source>
        <dbReference type="EMBL" id="GIY66603.1"/>
    </source>
</evidence>
<organism evidence="1 2">
    <name type="scientific">Caerostris extrusa</name>
    <name type="common">Bark spider</name>
    <name type="synonym">Caerostris bankana</name>
    <dbReference type="NCBI Taxonomy" id="172846"/>
    <lineage>
        <taxon>Eukaryota</taxon>
        <taxon>Metazoa</taxon>
        <taxon>Ecdysozoa</taxon>
        <taxon>Arthropoda</taxon>
        <taxon>Chelicerata</taxon>
        <taxon>Arachnida</taxon>
        <taxon>Araneae</taxon>
        <taxon>Araneomorphae</taxon>
        <taxon>Entelegynae</taxon>
        <taxon>Araneoidea</taxon>
        <taxon>Araneidae</taxon>
        <taxon>Caerostris</taxon>
    </lineage>
</organism>
<keyword evidence="2" id="KW-1185">Reference proteome</keyword>
<name>A0AAV4VAA2_CAEEX</name>
<gene>
    <name evidence="1" type="ORF">CEXT_389801</name>
</gene>
<comment type="caution">
    <text evidence="1">The sequence shown here is derived from an EMBL/GenBank/DDBJ whole genome shotgun (WGS) entry which is preliminary data.</text>
</comment>